<reference evidence="1" key="1">
    <citation type="submission" date="2018-01" db="EMBL/GenBank/DDBJ databases">
        <authorList>
            <person name="Krukenberg V."/>
        </authorList>
    </citation>
    <scope>NUCLEOTIDE SEQUENCE</scope>
    <source>
        <strain evidence="1">E20ANME2</strain>
    </source>
</reference>
<gene>
    <name evidence="1" type="ORF">C4B59_06035</name>
</gene>
<organism evidence="1 2">
    <name type="scientific">Candidatus Methanogaster sp</name>
    <dbReference type="NCBI Taxonomy" id="3386292"/>
    <lineage>
        <taxon>Archaea</taxon>
        <taxon>Methanobacteriati</taxon>
        <taxon>Methanobacteriota</taxon>
        <taxon>Stenosarchaea group</taxon>
        <taxon>Methanomicrobia</taxon>
        <taxon>Methanosarcinales</taxon>
        <taxon>ANME-2 cluster</taxon>
        <taxon>Candidatus Methanogasteraceae</taxon>
        <taxon>Candidatus Methanogaster</taxon>
    </lineage>
</organism>
<dbReference type="EMBL" id="PQXF01000008">
    <property type="protein sequence ID" value="PXF61117.1"/>
    <property type="molecule type" value="Genomic_DNA"/>
</dbReference>
<proteinExistence type="predicted"/>
<evidence type="ECO:0000313" key="1">
    <source>
        <dbReference type="EMBL" id="PXF61117.1"/>
    </source>
</evidence>
<comment type="caution">
    <text evidence="1">The sequence shown here is derived from an EMBL/GenBank/DDBJ whole genome shotgun (WGS) entry which is preliminary data.</text>
</comment>
<sequence>MTRRQLLYRTLMLMLIAAAVCVVEVAGEPAEQWNRTFGGTNSDSAWSVQLTSDGGYILAGYRLGLL</sequence>
<protein>
    <submittedName>
        <fullName evidence="1">Uncharacterized protein</fullName>
    </submittedName>
</protein>
<dbReference type="Proteomes" id="UP000248329">
    <property type="component" value="Unassembled WGS sequence"/>
</dbReference>
<name>A0AC61L4D0_9EURY</name>
<evidence type="ECO:0000313" key="2">
    <source>
        <dbReference type="Proteomes" id="UP000248329"/>
    </source>
</evidence>
<accession>A0AC61L4D0</accession>